<feature type="domain" description="GP-PDE" evidence="1">
    <location>
        <begin position="26"/>
        <end position="293"/>
    </location>
</feature>
<dbReference type="PANTHER" id="PTHR46211:SF14">
    <property type="entry name" value="GLYCEROPHOSPHODIESTER PHOSPHODIESTERASE"/>
    <property type="match status" value="1"/>
</dbReference>
<dbReference type="InterPro" id="IPR017946">
    <property type="entry name" value="PLC-like_Pdiesterase_TIM-brl"/>
</dbReference>
<dbReference type="Pfam" id="PF03009">
    <property type="entry name" value="GDPD"/>
    <property type="match status" value="1"/>
</dbReference>
<dbReference type="PROSITE" id="PS51704">
    <property type="entry name" value="GP_PDE"/>
    <property type="match status" value="1"/>
</dbReference>
<organism evidence="2 3">
    <name type="scientific">Flaviaesturariibacter amylovorans</name>
    <dbReference type="NCBI Taxonomy" id="1084520"/>
    <lineage>
        <taxon>Bacteria</taxon>
        <taxon>Pseudomonadati</taxon>
        <taxon>Bacteroidota</taxon>
        <taxon>Chitinophagia</taxon>
        <taxon>Chitinophagales</taxon>
        <taxon>Chitinophagaceae</taxon>
        <taxon>Flaviaestuariibacter</taxon>
    </lineage>
</organism>
<evidence type="ECO:0000313" key="3">
    <source>
        <dbReference type="Proteomes" id="UP001501725"/>
    </source>
</evidence>
<dbReference type="InterPro" id="IPR030395">
    <property type="entry name" value="GP_PDE_dom"/>
</dbReference>
<name>A0ABP8H846_9BACT</name>
<proteinExistence type="predicted"/>
<dbReference type="Proteomes" id="UP001501725">
    <property type="component" value="Unassembled WGS sequence"/>
</dbReference>
<comment type="caution">
    <text evidence="2">The sequence shown here is derived from an EMBL/GenBank/DDBJ whole genome shotgun (WGS) entry which is preliminary data.</text>
</comment>
<sequence>MKSLPLLLFALAACAQRPASRPLPSIDFQGHRGCRGLMPENTLPAMRHAVDLGVTTLEMDAVVTADSQLLLSHEPFFNHEISTAPDGTPVRADQERDHNIFRMTYAQAARYDVGLRPHPRFPQQRRIATHKPLLATVIDSMEAYTGRRIRYNIETKCLPATDGIFHPGPDAFAERLVQLVLHKGIAARTTIQSFDPRTLQYLHRRHPSIRLVLLVEPIERRPLAQQLADLGFTPFAWSPHYTLVNTADIAACHRAGIRVVPWTVNERADMERLLAMGVDGLISDYPDRYAGLGR</sequence>
<gene>
    <name evidence="2" type="ORF">GCM10023184_30230</name>
</gene>
<protein>
    <submittedName>
        <fullName evidence="2">Glycerophosphodiester phosphodiesterase family protein</fullName>
    </submittedName>
</protein>
<evidence type="ECO:0000259" key="1">
    <source>
        <dbReference type="PROSITE" id="PS51704"/>
    </source>
</evidence>
<evidence type="ECO:0000313" key="2">
    <source>
        <dbReference type="EMBL" id="GAA4335450.1"/>
    </source>
</evidence>
<dbReference type="EMBL" id="BAABGY010000008">
    <property type="protein sequence ID" value="GAA4335450.1"/>
    <property type="molecule type" value="Genomic_DNA"/>
</dbReference>
<reference evidence="3" key="1">
    <citation type="journal article" date="2019" name="Int. J. Syst. Evol. Microbiol.">
        <title>The Global Catalogue of Microorganisms (GCM) 10K type strain sequencing project: providing services to taxonomists for standard genome sequencing and annotation.</title>
        <authorList>
            <consortium name="The Broad Institute Genomics Platform"/>
            <consortium name="The Broad Institute Genome Sequencing Center for Infectious Disease"/>
            <person name="Wu L."/>
            <person name="Ma J."/>
        </authorList>
    </citation>
    <scope>NUCLEOTIDE SEQUENCE [LARGE SCALE GENOMIC DNA]</scope>
    <source>
        <strain evidence="3">JCM 17919</strain>
    </source>
</reference>
<keyword evidence="3" id="KW-1185">Reference proteome</keyword>
<dbReference type="SUPFAM" id="SSF51695">
    <property type="entry name" value="PLC-like phosphodiesterases"/>
    <property type="match status" value="1"/>
</dbReference>
<dbReference type="PANTHER" id="PTHR46211">
    <property type="entry name" value="GLYCEROPHOSPHORYL DIESTER PHOSPHODIESTERASE"/>
    <property type="match status" value="1"/>
</dbReference>
<dbReference type="RefSeq" id="WP_345256585.1">
    <property type="nucleotide sequence ID" value="NZ_BAABGY010000008.1"/>
</dbReference>
<dbReference type="Gene3D" id="3.20.20.190">
    <property type="entry name" value="Phosphatidylinositol (PI) phosphodiesterase"/>
    <property type="match status" value="1"/>
</dbReference>
<accession>A0ABP8H846</accession>